<dbReference type="SUPFAM" id="SSF56672">
    <property type="entry name" value="DNA/RNA polymerases"/>
    <property type="match status" value="1"/>
</dbReference>
<gene>
    <name evidence="2" type="ORF">CBR_g36986</name>
</gene>
<dbReference type="EMBL" id="BFEA01000036">
    <property type="protein sequence ID" value="GBG63218.1"/>
    <property type="molecule type" value="Genomic_DNA"/>
</dbReference>
<proteinExistence type="predicted"/>
<accession>A0A388JZJ9</accession>
<dbReference type="Gene3D" id="3.10.10.10">
    <property type="entry name" value="HIV Type 1 Reverse Transcriptase, subunit A, domain 1"/>
    <property type="match status" value="1"/>
</dbReference>
<dbReference type="Gramene" id="GBG63218">
    <property type="protein sequence ID" value="GBG63218"/>
    <property type="gene ID" value="CBR_g36986"/>
</dbReference>
<organism evidence="2 3">
    <name type="scientific">Chara braunii</name>
    <name type="common">Braun's stonewort</name>
    <dbReference type="NCBI Taxonomy" id="69332"/>
    <lineage>
        <taxon>Eukaryota</taxon>
        <taxon>Viridiplantae</taxon>
        <taxon>Streptophyta</taxon>
        <taxon>Charophyceae</taxon>
        <taxon>Charales</taxon>
        <taxon>Characeae</taxon>
        <taxon>Chara</taxon>
    </lineage>
</organism>
<reference evidence="2 3" key="1">
    <citation type="journal article" date="2018" name="Cell">
        <title>The Chara Genome: Secondary Complexity and Implications for Plant Terrestrialization.</title>
        <authorList>
            <person name="Nishiyama T."/>
            <person name="Sakayama H."/>
            <person name="Vries J.D."/>
            <person name="Buschmann H."/>
            <person name="Saint-Marcoux D."/>
            <person name="Ullrich K.K."/>
            <person name="Haas F.B."/>
            <person name="Vanderstraeten L."/>
            <person name="Becker D."/>
            <person name="Lang D."/>
            <person name="Vosolsobe S."/>
            <person name="Rombauts S."/>
            <person name="Wilhelmsson P.K.I."/>
            <person name="Janitza P."/>
            <person name="Kern R."/>
            <person name="Heyl A."/>
            <person name="Rumpler F."/>
            <person name="Villalobos L.I.A.C."/>
            <person name="Clay J.M."/>
            <person name="Skokan R."/>
            <person name="Toyoda A."/>
            <person name="Suzuki Y."/>
            <person name="Kagoshima H."/>
            <person name="Schijlen E."/>
            <person name="Tajeshwar N."/>
            <person name="Catarino B."/>
            <person name="Hetherington A.J."/>
            <person name="Saltykova A."/>
            <person name="Bonnot C."/>
            <person name="Breuninger H."/>
            <person name="Symeonidi A."/>
            <person name="Radhakrishnan G.V."/>
            <person name="Van Nieuwerburgh F."/>
            <person name="Deforce D."/>
            <person name="Chang C."/>
            <person name="Karol K.G."/>
            <person name="Hedrich R."/>
            <person name="Ulvskov P."/>
            <person name="Glockner G."/>
            <person name="Delwiche C.F."/>
            <person name="Petrasek J."/>
            <person name="Van de Peer Y."/>
            <person name="Friml J."/>
            <person name="Beilby M."/>
            <person name="Dolan L."/>
            <person name="Kohara Y."/>
            <person name="Sugano S."/>
            <person name="Fujiyama A."/>
            <person name="Delaux P.-M."/>
            <person name="Quint M."/>
            <person name="TheiBen G."/>
            <person name="Hagemann M."/>
            <person name="Harholt J."/>
            <person name="Dunand C."/>
            <person name="Zachgo S."/>
            <person name="Langdale J."/>
            <person name="Maumus F."/>
            <person name="Straeten D.V.D."/>
            <person name="Gould S.B."/>
            <person name="Rensing S.A."/>
        </authorList>
    </citation>
    <scope>NUCLEOTIDE SEQUENCE [LARGE SCALE GENOMIC DNA]</scope>
    <source>
        <strain evidence="2 3">S276</strain>
    </source>
</reference>
<keyword evidence="3" id="KW-1185">Reference proteome</keyword>
<comment type="caution">
    <text evidence="2">The sequence shown here is derived from an EMBL/GenBank/DDBJ whole genome shotgun (WGS) entry which is preliminary data.</text>
</comment>
<dbReference type="InterPro" id="IPR043502">
    <property type="entry name" value="DNA/RNA_pol_sf"/>
</dbReference>
<dbReference type="Proteomes" id="UP000265515">
    <property type="component" value="Unassembled WGS sequence"/>
</dbReference>
<dbReference type="OrthoDB" id="3695537at2759"/>
<dbReference type="AlphaFoldDB" id="A0A388JZJ9"/>
<feature type="compositionally biased region" description="Basic and acidic residues" evidence="1">
    <location>
        <begin position="284"/>
        <end position="302"/>
    </location>
</feature>
<evidence type="ECO:0000256" key="1">
    <source>
        <dbReference type="SAM" id="MobiDB-lite"/>
    </source>
</evidence>
<evidence type="ECO:0000313" key="2">
    <source>
        <dbReference type="EMBL" id="GBG63218.1"/>
    </source>
</evidence>
<feature type="region of interest" description="Disordered" evidence="1">
    <location>
        <begin position="280"/>
        <end position="321"/>
    </location>
</feature>
<sequence>MREGIQKGHCRINDETKKELIIGEPGFLTRQEEDLVKELIREKHGAYAFDDDQRGRLDGDKIEMFRIHTVPHEPWNVRGAKYPNLEDRRRVVEYLDGKIRTDVAGYSSGPYASPWFCFVKPNGVLRWVQDLQRLNEVTVRDARGLPNADQLSEVCAGMYKRRIEGVVAGCTRWRVCKVRLWRDMGKFPRDDVEDDLRFDGTNLEDFVESLQLAAKRGEWSEEEKRKQSIARSDKDEKEEVREIVEGSRTWKRITAELWIAYTQARQDQIRKERLQNKGLWIGREVTDPQGKEEENEKEDNVPLKKLKNKAMVSPKSSSKES</sequence>
<name>A0A388JZJ9_CHABU</name>
<protein>
    <submittedName>
        <fullName evidence="2">Uncharacterized protein</fullName>
    </submittedName>
</protein>
<evidence type="ECO:0000313" key="3">
    <source>
        <dbReference type="Proteomes" id="UP000265515"/>
    </source>
</evidence>